<gene>
    <name evidence="1" type="ORF">CPD7_01</name>
</gene>
<sequence>MNSYNIGYKAFGELYFAKVQANNIKELIDYCTYNIYGEVVLIQKV</sequence>
<organism evidence="1 2">
    <name type="scientific">Clostridium phage CPD7</name>
    <dbReference type="NCBI Taxonomy" id="2483608"/>
    <lineage>
        <taxon>Viruses</taxon>
        <taxon>Duplodnaviria</taxon>
        <taxon>Heunggongvirae</taxon>
        <taxon>Uroviricota</taxon>
        <taxon>Caudoviricetes</taxon>
        <taxon>Guelinviridae</taxon>
        <taxon>Susfortunavirus</taxon>
        <taxon>Susfortunavirus susfortuna</taxon>
    </lineage>
</organism>
<protein>
    <submittedName>
        <fullName evidence="1">Uncharacterized protein</fullName>
    </submittedName>
</protein>
<evidence type="ECO:0000313" key="2">
    <source>
        <dbReference type="Proteomes" id="UP000325900"/>
    </source>
</evidence>
<name>A0A5H2TK57_9CAUD</name>
<reference evidence="1 2" key="1">
    <citation type="submission" date="2018-10" db="EMBL/GenBank/DDBJ databases">
        <title>Complete genome sequence of Clostridium perfringens phage CPD7.</title>
        <authorList>
            <person name="Shin D."/>
            <person name="Ryu S."/>
        </authorList>
    </citation>
    <scope>NUCLEOTIDE SEQUENCE [LARGE SCALE GENOMIC DNA]</scope>
</reference>
<proteinExistence type="predicted"/>
<evidence type="ECO:0000313" key="1">
    <source>
        <dbReference type="EMBL" id="AZF89469.1"/>
    </source>
</evidence>
<accession>A0A5H2TK57</accession>
<dbReference type="EMBL" id="MK017820">
    <property type="protein sequence ID" value="AZF89469.1"/>
    <property type="molecule type" value="Genomic_DNA"/>
</dbReference>
<dbReference type="Proteomes" id="UP000325900">
    <property type="component" value="Segment"/>
</dbReference>